<gene>
    <name evidence="2" type="ORF">BOTBODRAFT_175274</name>
</gene>
<name>A0A067MDP6_BOTB1</name>
<dbReference type="HOGENOM" id="CLU_034299_0_0_1"/>
<protein>
    <submittedName>
        <fullName evidence="2">Uncharacterized protein</fullName>
    </submittedName>
</protein>
<sequence>MSPKRKEKPLVPQTQTGRKSSIAKEAGIGSNTYRHPGNQRTTRSLTTTASSSTANAPPLHDEGVEIPASADIVNFRHRKTVNGAANSALSTTTIEDTISTRVPQFIHDVGVRQGPVSDRVEFGSEGAHPEGLFDLPAVRMVRTLDDLDPARSLRGMNATVLSQWEAGQIPASLFDPPPLPLYLPPVAGWCGIIDPPLSQRPNGRLEMGAVANWADDLLTAFVMSHPQGSMWGTHIKRVLHFESVLIFPLLSPSRRGPATQILLPYSDNFQDTISAAAIAVLQFVNKIEYDDPHTPTLVVCSRRSLLSRISSYPKYGGRHSHARLALYDAQVRQARHIFFASPPPGRQASEFAAFKGLRSLTGDRDISVALPTRFEPSPREVAQSARLLAQEEWWEFERPLLESSEWAARLGLAHPVFTRAPAIPLTYAASHFALISSLSAARVELIDKLSSTSSSPAPSSLPDLVEISLTSRAVGLISAPSSTRPATLMPFFPLSGEPVWAPRTIPFGRYGTMFYDDSAADIIAANGIYFGNPAMPSGPIRRFCSLPRNVPPRPFTSIHEDVKSEPDLESNWFL</sequence>
<feature type="region of interest" description="Disordered" evidence="1">
    <location>
        <begin position="1"/>
        <end position="62"/>
    </location>
</feature>
<dbReference type="EMBL" id="KL198041">
    <property type="protein sequence ID" value="KDQ13858.1"/>
    <property type="molecule type" value="Genomic_DNA"/>
</dbReference>
<dbReference type="Proteomes" id="UP000027195">
    <property type="component" value="Unassembled WGS sequence"/>
</dbReference>
<accession>A0A067MDP6</accession>
<evidence type="ECO:0000256" key="1">
    <source>
        <dbReference type="SAM" id="MobiDB-lite"/>
    </source>
</evidence>
<dbReference type="AlphaFoldDB" id="A0A067MDP6"/>
<organism evidence="2 3">
    <name type="scientific">Botryobasidium botryosum (strain FD-172 SS1)</name>
    <dbReference type="NCBI Taxonomy" id="930990"/>
    <lineage>
        <taxon>Eukaryota</taxon>
        <taxon>Fungi</taxon>
        <taxon>Dikarya</taxon>
        <taxon>Basidiomycota</taxon>
        <taxon>Agaricomycotina</taxon>
        <taxon>Agaricomycetes</taxon>
        <taxon>Cantharellales</taxon>
        <taxon>Botryobasidiaceae</taxon>
        <taxon>Botryobasidium</taxon>
    </lineage>
</organism>
<reference evidence="3" key="1">
    <citation type="journal article" date="2014" name="Proc. Natl. Acad. Sci. U.S.A.">
        <title>Extensive sampling of basidiomycete genomes demonstrates inadequacy of the white-rot/brown-rot paradigm for wood decay fungi.</title>
        <authorList>
            <person name="Riley R."/>
            <person name="Salamov A.A."/>
            <person name="Brown D.W."/>
            <person name="Nagy L.G."/>
            <person name="Floudas D."/>
            <person name="Held B.W."/>
            <person name="Levasseur A."/>
            <person name="Lombard V."/>
            <person name="Morin E."/>
            <person name="Otillar R."/>
            <person name="Lindquist E.A."/>
            <person name="Sun H."/>
            <person name="LaButti K.M."/>
            <person name="Schmutz J."/>
            <person name="Jabbour D."/>
            <person name="Luo H."/>
            <person name="Baker S.E."/>
            <person name="Pisabarro A.G."/>
            <person name="Walton J.D."/>
            <person name="Blanchette R.A."/>
            <person name="Henrissat B."/>
            <person name="Martin F."/>
            <person name="Cullen D."/>
            <person name="Hibbett D.S."/>
            <person name="Grigoriev I.V."/>
        </authorList>
    </citation>
    <scope>NUCLEOTIDE SEQUENCE [LARGE SCALE GENOMIC DNA]</scope>
    <source>
        <strain evidence="3">FD-172 SS1</strain>
    </source>
</reference>
<keyword evidence="3" id="KW-1185">Reference proteome</keyword>
<proteinExistence type="predicted"/>
<dbReference type="InParanoid" id="A0A067MDP6"/>
<evidence type="ECO:0000313" key="2">
    <source>
        <dbReference type="EMBL" id="KDQ13858.1"/>
    </source>
</evidence>
<feature type="compositionally biased region" description="Low complexity" evidence="1">
    <location>
        <begin position="40"/>
        <end position="54"/>
    </location>
</feature>
<evidence type="ECO:0000313" key="3">
    <source>
        <dbReference type="Proteomes" id="UP000027195"/>
    </source>
</evidence>